<dbReference type="InterPro" id="IPR000008">
    <property type="entry name" value="C2_dom"/>
</dbReference>
<feature type="compositionally biased region" description="Basic and acidic residues" evidence="4">
    <location>
        <begin position="610"/>
        <end position="624"/>
    </location>
</feature>
<dbReference type="InterPro" id="IPR013083">
    <property type="entry name" value="Znf_RING/FYVE/PHD"/>
</dbReference>
<feature type="compositionally biased region" description="Basic and acidic residues" evidence="4">
    <location>
        <begin position="516"/>
        <end position="540"/>
    </location>
</feature>
<feature type="compositionally biased region" description="Basic and acidic residues" evidence="4">
    <location>
        <begin position="1460"/>
        <end position="1469"/>
    </location>
</feature>
<dbReference type="CDD" id="cd04020">
    <property type="entry name" value="C2B_SLP_1-2-3-4"/>
    <property type="match status" value="1"/>
</dbReference>
<feature type="compositionally biased region" description="Basic residues" evidence="4">
    <location>
        <begin position="225"/>
        <end position="238"/>
    </location>
</feature>
<dbReference type="Gene3D" id="2.60.40.150">
    <property type="entry name" value="C2 domain"/>
    <property type="match status" value="2"/>
</dbReference>
<keyword evidence="3" id="KW-0472">Membrane</keyword>
<feature type="compositionally biased region" description="Basic residues" evidence="4">
    <location>
        <begin position="1280"/>
        <end position="1292"/>
    </location>
</feature>
<feature type="region of interest" description="Disordered" evidence="4">
    <location>
        <begin position="316"/>
        <end position="339"/>
    </location>
</feature>
<feature type="compositionally biased region" description="Low complexity" evidence="4">
    <location>
        <begin position="2731"/>
        <end position="2740"/>
    </location>
</feature>
<feature type="region of interest" description="Disordered" evidence="4">
    <location>
        <begin position="556"/>
        <end position="705"/>
    </location>
</feature>
<feature type="compositionally biased region" description="Polar residues" evidence="4">
    <location>
        <begin position="2706"/>
        <end position="2726"/>
    </location>
</feature>
<feature type="compositionally biased region" description="Basic and acidic residues" evidence="4">
    <location>
        <begin position="1424"/>
        <end position="1434"/>
    </location>
</feature>
<feature type="region of interest" description="Disordered" evidence="4">
    <location>
        <begin position="2415"/>
        <end position="2439"/>
    </location>
</feature>
<feature type="compositionally biased region" description="Polar residues" evidence="4">
    <location>
        <begin position="154"/>
        <end position="168"/>
    </location>
</feature>
<feature type="compositionally biased region" description="Acidic residues" evidence="4">
    <location>
        <begin position="2521"/>
        <end position="2530"/>
    </location>
</feature>
<dbReference type="EMBL" id="JARGDH010000001">
    <property type="protein sequence ID" value="KAL0281039.1"/>
    <property type="molecule type" value="Genomic_DNA"/>
</dbReference>
<comment type="caution">
    <text evidence="6">The sequence shown here is derived from an EMBL/GenBank/DDBJ whole genome shotgun (WGS) entry which is preliminary data.</text>
</comment>
<dbReference type="SUPFAM" id="SSF49562">
    <property type="entry name" value="C2 domain (Calcium/lipid-binding domain, CaLB)"/>
    <property type="match status" value="2"/>
</dbReference>
<feature type="region of interest" description="Disordered" evidence="4">
    <location>
        <begin position="1995"/>
        <end position="2037"/>
    </location>
</feature>
<feature type="region of interest" description="Disordered" evidence="4">
    <location>
        <begin position="481"/>
        <end position="540"/>
    </location>
</feature>
<evidence type="ECO:0000256" key="1">
    <source>
        <dbReference type="ARBA" id="ARBA00004370"/>
    </source>
</evidence>
<dbReference type="GO" id="GO:0006887">
    <property type="term" value="P:exocytosis"/>
    <property type="evidence" value="ECO:0007669"/>
    <property type="project" value="TreeGrafter"/>
</dbReference>
<feature type="region of interest" description="Disordered" evidence="4">
    <location>
        <begin position="2819"/>
        <end position="2858"/>
    </location>
</feature>
<feature type="compositionally biased region" description="Basic and acidic residues" evidence="4">
    <location>
        <begin position="2233"/>
        <end position="2266"/>
    </location>
</feature>
<feature type="compositionally biased region" description="Basic and acidic residues" evidence="4">
    <location>
        <begin position="2151"/>
        <end position="2180"/>
    </location>
</feature>
<feature type="region of interest" description="Disordered" evidence="4">
    <location>
        <begin position="1269"/>
        <end position="1304"/>
    </location>
</feature>
<feature type="compositionally biased region" description="Basic residues" evidence="4">
    <location>
        <begin position="926"/>
        <end position="938"/>
    </location>
</feature>
<feature type="region of interest" description="Disordered" evidence="4">
    <location>
        <begin position="2772"/>
        <end position="2795"/>
    </location>
</feature>
<dbReference type="PRINTS" id="PR00399">
    <property type="entry name" value="SYNAPTOTAGMN"/>
</dbReference>
<feature type="compositionally biased region" description="Basic and acidic residues" evidence="4">
    <location>
        <begin position="481"/>
        <end position="498"/>
    </location>
</feature>
<keyword evidence="2" id="KW-0677">Repeat</keyword>
<dbReference type="InterPro" id="IPR011011">
    <property type="entry name" value="Znf_FYVE_PHD"/>
</dbReference>
<feature type="region of interest" description="Disordered" evidence="4">
    <location>
        <begin position="1377"/>
        <end position="1501"/>
    </location>
</feature>
<feature type="region of interest" description="Disordered" evidence="4">
    <location>
        <begin position="446"/>
        <end position="466"/>
    </location>
</feature>
<feature type="region of interest" description="Disordered" evidence="4">
    <location>
        <begin position="1953"/>
        <end position="1976"/>
    </location>
</feature>
<dbReference type="SUPFAM" id="SSF57903">
    <property type="entry name" value="FYVE/PHD zinc finger"/>
    <property type="match status" value="1"/>
</dbReference>
<evidence type="ECO:0000256" key="3">
    <source>
        <dbReference type="ARBA" id="ARBA00023136"/>
    </source>
</evidence>
<dbReference type="Pfam" id="PF00168">
    <property type="entry name" value="C2"/>
    <property type="match status" value="2"/>
</dbReference>
<dbReference type="CDD" id="cd15747">
    <property type="entry name" value="FYVE_Slp3_4_5"/>
    <property type="match status" value="1"/>
</dbReference>
<feature type="region of interest" description="Disordered" evidence="4">
    <location>
        <begin position="1340"/>
        <end position="1359"/>
    </location>
</feature>
<dbReference type="GO" id="GO:0042043">
    <property type="term" value="F:neurexin family protein binding"/>
    <property type="evidence" value="ECO:0007669"/>
    <property type="project" value="TreeGrafter"/>
</dbReference>
<evidence type="ECO:0000256" key="2">
    <source>
        <dbReference type="ARBA" id="ARBA00022737"/>
    </source>
</evidence>
<dbReference type="PANTHER" id="PTHR45716">
    <property type="entry name" value="BITESIZE, ISOFORM I"/>
    <property type="match status" value="1"/>
</dbReference>
<dbReference type="FunFam" id="2.60.40.150:FF:000006">
    <property type="entry name" value="Synaptotagmin-like 5, isoform CRA_a"/>
    <property type="match status" value="1"/>
</dbReference>
<dbReference type="GO" id="GO:0005886">
    <property type="term" value="C:plasma membrane"/>
    <property type="evidence" value="ECO:0007669"/>
    <property type="project" value="TreeGrafter"/>
</dbReference>
<feature type="compositionally biased region" description="Basic and acidic residues" evidence="4">
    <location>
        <begin position="2415"/>
        <end position="2426"/>
    </location>
</feature>
<dbReference type="PANTHER" id="PTHR45716:SF2">
    <property type="entry name" value="BITESIZE, ISOFORM I"/>
    <property type="match status" value="1"/>
</dbReference>
<feature type="compositionally biased region" description="Polar residues" evidence="4">
    <location>
        <begin position="2847"/>
        <end position="2858"/>
    </location>
</feature>
<feature type="compositionally biased region" description="Low complexity" evidence="4">
    <location>
        <begin position="2677"/>
        <end position="2691"/>
    </location>
</feature>
<feature type="region of interest" description="Disordered" evidence="4">
    <location>
        <begin position="1658"/>
        <end position="1686"/>
    </location>
</feature>
<feature type="compositionally biased region" description="Basic and acidic residues" evidence="4">
    <location>
        <begin position="1293"/>
        <end position="1304"/>
    </location>
</feature>
<accession>A0AAW2IFI2</accession>
<name>A0AAW2IFI2_9NEOP</name>
<feature type="compositionally biased region" description="Basic and acidic residues" evidence="4">
    <location>
        <begin position="586"/>
        <end position="597"/>
    </location>
</feature>
<proteinExistence type="predicted"/>
<feature type="domain" description="C2" evidence="5">
    <location>
        <begin position="3048"/>
        <end position="3173"/>
    </location>
</feature>
<feature type="region of interest" description="Disordered" evidence="4">
    <location>
        <begin position="802"/>
        <end position="1084"/>
    </location>
</feature>
<dbReference type="PROSITE" id="PS50004">
    <property type="entry name" value="C2"/>
    <property type="match status" value="2"/>
</dbReference>
<dbReference type="GO" id="GO:0070382">
    <property type="term" value="C:exocytic vesicle"/>
    <property type="evidence" value="ECO:0007669"/>
    <property type="project" value="TreeGrafter"/>
</dbReference>
<gene>
    <name evidence="6" type="ORF">PYX00_002154</name>
</gene>
<feature type="compositionally biased region" description="Polar residues" evidence="4">
    <location>
        <begin position="865"/>
        <end position="875"/>
    </location>
</feature>
<feature type="compositionally biased region" description="Basic and acidic residues" evidence="4">
    <location>
        <begin position="251"/>
        <end position="265"/>
    </location>
</feature>
<protein>
    <recommendedName>
        <fullName evidence="5">C2 domain-containing protein</fullName>
    </recommendedName>
</protein>
<evidence type="ECO:0000256" key="4">
    <source>
        <dbReference type="SAM" id="MobiDB-lite"/>
    </source>
</evidence>
<dbReference type="Pfam" id="PF02318">
    <property type="entry name" value="FYVE_2"/>
    <property type="match status" value="1"/>
</dbReference>
<feature type="compositionally biased region" description="Polar residues" evidence="4">
    <location>
        <begin position="2268"/>
        <end position="2278"/>
    </location>
</feature>
<dbReference type="CDD" id="cd08521">
    <property type="entry name" value="C2A_SLP"/>
    <property type="match status" value="1"/>
</dbReference>
<feature type="compositionally biased region" description="Acidic residues" evidence="4">
    <location>
        <begin position="2106"/>
        <end position="2119"/>
    </location>
</feature>
<organism evidence="6">
    <name type="scientific">Menopon gallinae</name>
    <name type="common">poultry shaft louse</name>
    <dbReference type="NCBI Taxonomy" id="328185"/>
    <lineage>
        <taxon>Eukaryota</taxon>
        <taxon>Metazoa</taxon>
        <taxon>Ecdysozoa</taxon>
        <taxon>Arthropoda</taxon>
        <taxon>Hexapoda</taxon>
        <taxon>Insecta</taxon>
        <taxon>Pterygota</taxon>
        <taxon>Neoptera</taxon>
        <taxon>Paraneoptera</taxon>
        <taxon>Psocodea</taxon>
        <taxon>Troctomorpha</taxon>
        <taxon>Phthiraptera</taxon>
        <taxon>Amblycera</taxon>
        <taxon>Menoponidae</taxon>
        <taxon>Menopon</taxon>
    </lineage>
</organism>
<feature type="compositionally biased region" description="Basic residues" evidence="4">
    <location>
        <begin position="2071"/>
        <end position="2082"/>
    </location>
</feature>
<dbReference type="InterPro" id="IPR001565">
    <property type="entry name" value="Synaptotagmin"/>
</dbReference>
<feature type="region of interest" description="Disordered" evidence="4">
    <location>
        <begin position="154"/>
        <end position="182"/>
    </location>
</feature>
<feature type="compositionally biased region" description="Basic and acidic residues" evidence="4">
    <location>
        <begin position="316"/>
        <end position="325"/>
    </location>
</feature>
<feature type="compositionally biased region" description="Polar residues" evidence="4">
    <location>
        <begin position="802"/>
        <end position="822"/>
    </location>
</feature>
<feature type="compositionally biased region" description="Basic and acidic residues" evidence="4">
    <location>
        <begin position="382"/>
        <end position="404"/>
    </location>
</feature>
<dbReference type="InterPro" id="IPR043567">
    <property type="entry name" value="SYTL1-5_C2B"/>
</dbReference>
<feature type="region of interest" description="Disordered" evidence="4">
    <location>
        <begin position="2669"/>
        <end position="2745"/>
    </location>
</feature>
<feature type="compositionally biased region" description="Basic and acidic residues" evidence="4">
    <location>
        <begin position="207"/>
        <end position="224"/>
    </location>
</feature>
<feature type="region of interest" description="Disordered" evidence="4">
    <location>
        <begin position="2049"/>
        <end position="2294"/>
    </location>
</feature>
<feature type="domain" description="C2" evidence="5">
    <location>
        <begin position="2902"/>
        <end position="3024"/>
    </location>
</feature>
<feature type="region of interest" description="Disordered" evidence="4">
    <location>
        <begin position="2510"/>
        <end position="2540"/>
    </location>
</feature>
<sequence>MWFCLGCGKWQIRKLKSELQNLRRKGALKCQSSSDSTEGRSCARCRTELGRIINRGALCRACRLRVCKQCREFGNRTTDWICCVCRKNMEIQAATGEWMNEFMNISGNQGGELYATPSDIIKQSISRNWTISDEPRPKWKGLSGSIAEVTPCSSASAEENSFGSQNQRVNEETMNEEIPISDAANSRASKFIKLKSKSLNTSQDSSEEARDKENEIVRTNSDKKVRYKSQKMKMKIKRQASLEDQFPGASDNKEETTKAQGEKRGEELKIPKIEVNRKNSVDENFKNLTEYTIVSPNSSKLRERFSKSKLLRNDSKNLNVEHSKSSDSGLGISRSTEDESVKTSENVILKFFETGQDSKSNKSDSERSPNFLDTVSLFSRPRSRERSVSSDSSDKNLSDLDKPSIKIRKRHEYSESRDSSSSFEGNFYDTHISNRVRKLHEVALKQMSEENSKSKPPGTPDGKKRSVEFKYPVEFGSCEAVSKRPQENAKLRKFRSLDRAGSSSPTKRSVEFFNSLEKEFESEGRGKSKERLKKQDRVEGRSFFKDSFSRDFRLSGDRKKEKRFAKGLLKSQKNSGEDESDENAEGIEKQKESTRLSRKDKKGSKKLKRALSEEKQTSNRDKRSLLRSMAAGQYRSDSETRQSISDYKSEESSESGSSDLDSLESRKEMFREYLEMERARNANSKKVAAPSPKPPTKLESVPAERSKPVEYLEIGPYLEEIGKMLPISDDYKLVFISSDSSAKENRSISSDSESGPSESSESGADSSKKVISDFDWDYFESSSVVKPVIKDWSWSNSGKFFNSSLLGRSSPVCSTSDDNSPKFTRRNISKFSVMGRDSPVSSELDAGRSSPFAVKKPETVKSDSDGQPTTSTVANASEERKDDGEIEISDLKVPPPSKSKDIHAADAENVELLLDEETRGTEEGKKAKKRRKSRKHKTSKEGIKLNESDVTSDGVKSTELSSDPSRESVNAEEESQTVKETTERASPVTICMEEADGNASCAAPDGVSGSEEAANLVEDTASNLEVDSKCDPSVSTAKSKTKKHKNKKKLDKRVKSDDRPDGVCSAGQEESTEAPTKTEDTGKDFNLQQGSFGFQSQNIVPTAGQGQFPEVFSYNRPISNVCQNFVPIPVLVPIPVPFPVPAACWSQSYQNFVFPNFFNGENFELFNNLQNIYTSNYLSQNQISRNEENKEASLETAESEYSGNGNSSVHIRPISMQRPALTIGPVSGWSQGFVNSTVSDPTCLSTSEVQSDNDASMITKDSVANVNCSNEVANGSDSKKGKKGKRARRKSRNSMEKVDETDNSAREDYEALLKDVFVEGKTFDEVKNTLKHKTDFADASRSDDCSLSADRGDADKAADESVKCELFESSLLNIDKKSTCSSSSNSDESDSEKPFKKSYYFNLGENERKTSDDSDIADLSGPEEDVKSDFENTSHGETTTSEDEGNPDPRFSEVLVLNHSESEESERVSKSRKKYREAIPGLEKPCLSSEESSDDSGGKDDLGIILLKHIKKLPEDDREILMDAKPKEIASDELSATESMEMSTVSIDGDHAKSVENENGDDEHRDLHNSRNPGEQLKIRSEDPVILVPYLSESKTGGGSVDASETVPECLPIIVLDNNTSKPGFNEIKSADSASVGENAVSGSFSFEDQLELGRKTSANGASDINDETEENLQRGDVSLNAESSVNNGDLVKETELCVNKKSSESERSVALEDIVSCDNSSRDISKSNQYGHPLLDTIESRIRHFTQLESRTFESETKYTSLVMITQENGYNELNKDADNPTDNFVKVIANDTTKVLDKSFQDDVCLKHTNGKNAEENSKLKSLEEYFTMTLENSRGVAMSPKKPNVIKNMTPLKEEDETEKEEVQVVTDDKTLSAVICLEEGLADDDSWVEDLDKDRENDFATVTEEDTSSGEETHIAACTPVHMDREEELRGYHRGAINFTLHTIVEESCEESEMEDKEKSSNTKKQRPPSATDLEKYFYFDIGGGVNPNFENQDVDTFSESSSSIYSDGGTIDDNGGEIREKSAEQNQLSTSRLEKYFLNFDRDGREKESDGSVGSDSEGPPSPEQRRKRLFRARASSRLHSSSLDNLVQSENEQQSMDMVLDSEDSSTETDEQDLQNFDKSDDSVKRKKKRKISGGSVPMVVIQEGTDKKVVAEDGGKERESLSREHRFRELKEDDKDDDADDSKMFDNESDDDRCKTPQPEFTLSDLVMTRDKQQSRDSGFIGSCDDLLKDQKVPDSAETKKKDLTEDKSDGDAKGDHSNFRSHQSTLTSSVPPAAALTRKDSFNNWSSDEETNLMMSKMRQFFKAMVSVPKSKMDNSSPQPNRVKGAKPPQLVYFENELTRLMKTVPGIRDDQVREIVEYLSSEDTWSDSYDSSDYTSSDLEGTAAYYQRSQLQQEISESCKQIIDKFDQSKPDQEQRPKVPPRRNSSPMNRETAFVYQKLVASFNKITNENENPTPHSSPPFFAKVMHHIGSRLVALMHEVSSNSSGEGSISSHKSRYHKRISQKLSNVSSTTEEECGLTDESDYKAEETGNLPNPPYFTLLHQLPRSKSHDLLLEEAKGKSLRSSSSGVSDIVEEKEASDYERFSWRGSFESALMADSRSKLTLLSNDAHSSNATLAAKRRSAGDLLFLKSLSREQLDRVRSCGSIGGAALEDKTIWTTGRDRNGRRSSVPDAASPGSGASADGEEDSSDSEIVQERSITLPRSLQSISSSPNTNSLPRLPTTGTAAAQGAPLSKAHSVQHFLPNVKSARYRPPGFNRIVANSPKRALSAPGLQIPQPSHARRERRRNQNFQNANISSLSVDELSIPDAIGSPQIHGGSKSASPSPVVGSAKTRLRRGSSSVGSPDWSTTDEIERLVALDQQRQNNSSLGARSDSMASVYSGAGEGRSCTIPVRGEVEFGLQYNYKAGDLEIHVKQCRDLAAVDAKRNRSDPYVKVYLLPDKSKSGKRKTKVKKHTLNPIFDEVLKFHISLNDLETRTLWLTVWHSDMFGRNDFLGEVMMSLENKVFDNPAPQSYMLQERTEPFEDILSYKGEIIIGLKFVPPDATTLQKKGKRSKGTLNVKVKEAKNLTAVKSNGISDPFCKSYLLPDKGRNSKQKTPVQRRTCNPSWNHTFVYEDVSLQELSERCLELTVWDHDRLASNEFLGGLRFSLGSGKHYGKSVDWMDSTGKEISLWQSMLEKPNLWVEGCLPLRASLDPPNSIS</sequence>
<feature type="region of interest" description="Disordered" evidence="4">
    <location>
        <begin position="740"/>
        <end position="767"/>
    </location>
</feature>
<feature type="compositionally biased region" description="Polar residues" evidence="4">
    <location>
        <begin position="1534"/>
        <end position="1546"/>
    </location>
</feature>
<dbReference type="InterPro" id="IPR035892">
    <property type="entry name" value="C2_domain_sf"/>
</dbReference>
<reference evidence="6" key="1">
    <citation type="journal article" date="2024" name="Gigascience">
        <title>Chromosome-level genome of the poultry shaft louse Menopon gallinae provides insight into the host-switching and adaptive evolution of parasitic lice.</title>
        <authorList>
            <person name="Xu Y."/>
            <person name="Ma L."/>
            <person name="Liu S."/>
            <person name="Liang Y."/>
            <person name="Liu Q."/>
            <person name="He Z."/>
            <person name="Tian L."/>
            <person name="Duan Y."/>
            <person name="Cai W."/>
            <person name="Li H."/>
            <person name="Song F."/>
        </authorList>
    </citation>
    <scope>NUCLEOTIDE SEQUENCE</scope>
    <source>
        <strain evidence="6">Cailab_2023a</strain>
    </source>
</reference>
<dbReference type="InterPro" id="IPR041282">
    <property type="entry name" value="FYVE_2"/>
</dbReference>
<dbReference type="SMART" id="SM00239">
    <property type="entry name" value="C2"/>
    <property type="match status" value="2"/>
</dbReference>
<feature type="compositionally biased region" description="Polar residues" evidence="4">
    <location>
        <begin position="2090"/>
        <end position="2102"/>
    </location>
</feature>
<feature type="region of interest" description="Disordered" evidence="4">
    <location>
        <begin position="2317"/>
        <end position="2337"/>
    </location>
</feature>
<evidence type="ECO:0000313" key="6">
    <source>
        <dbReference type="EMBL" id="KAL0281039.1"/>
    </source>
</evidence>
<feature type="compositionally biased region" description="Basic and acidic residues" evidence="4">
    <location>
        <begin position="916"/>
        <end position="925"/>
    </location>
</feature>
<feature type="region of interest" description="Disordered" evidence="4">
    <location>
        <begin position="197"/>
        <end position="265"/>
    </location>
</feature>
<evidence type="ECO:0000259" key="5">
    <source>
        <dbReference type="PROSITE" id="PS50004"/>
    </source>
</evidence>
<feature type="compositionally biased region" description="Polar residues" evidence="4">
    <location>
        <begin position="1199"/>
        <end position="1209"/>
    </location>
</feature>
<feature type="compositionally biased region" description="Basic and acidic residues" evidence="4">
    <location>
        <begin position="663"/>
        <end position="680"/>
    </location>
</feature>
<feature type="compositionally biased region" description="Low complexity" evidence="4">
    <location>
        <begin position="747"/>
        <end position="765"/>
    </location>
</feature>
<feature type="region of interest" description="Disordered" evidence="4">
    <location>
        <begin position="1531"/>
        <end position="1581"/>
    </location>
</feature>
<feature type="compositionally biased region" description="Basic residues" evidence="4">
    <location>
        <begin position="1039"/>
        <end position="1052"/>
    </location>
</feature>
<comment type="subcellular location">
    <subcellularLocation>
        <location evidence="1">Membrane</location>
    </subcellularLocation>
</comment>
<feature type="compositionally biased region" description="Polar residues" evidence="4">
    <location>
        <begin position="948"/>
        <end position="963"/>
    </location>
</feature>
<feature type="compositionally biased region" description="Basic and acidic residues" evidence="4">
    <location>
        <begin position="1548"/>
        <end position="1569"/>
    </location>
</feature>
<dbReference type="Gene3D" id="3.30.40.10">
    <property type="entry name" value="Zinc/RING finger domain, C3HC4 (zinc finger)"/>
    <property type="match status" value="1"/>
</dbReference>
<feature type="region of interest" description="Disordered" evidence="4">
    <location>
        <begin position="1188"/>
        <end position="1210"/>
    </location>
</feature>
<feature type="compositionally biased region" description="Basic and acidic residues" evidence="4">
    <location>
        <begin position="855"/>
        <end position="864"/>
    </location>
</feature>
<feature type="region of interest" description="Disordered" evidence="4">
    <location>
        <begin position="356"/>
        <end position="427"/>
    </location>
</feature>
<feature type="compositionally biased region" description="Basic residues" evidence="4">
    <location>
        <begin position="598"/>
        <end position="609"/>
    </location>
</feature>